<organism evidence="3 4">
    <name type="scientific">Tetraparma gracilis</name>
    <dbReference type="NCBI Taxonomy" id="2962635"/>
    <lineage>
        <taxon>Eukaryota</taxon>
        <taxon>Sar</taxon>
        <taxon>Stramenopiles</taxon>
        <taxon>Ochrophyta</taxon>
        <taxon>Bolidophyceae</taxon>
        <taxon>Parmales</taxon>
        <taxon>Triparmaceae</taxon>
        <taxon>Tetraparma</taxon>
    </lineage>
</organism>
<evidence type="ECO:0000259" key="2">
    <source>
        <dbReference type="Pfam" id="PF10180"/>
    </source>
</evidence>
<dbReference type="PANTHER" id="PTHR22306">
    <property type="entry name" value="CHROMOSOME 7 OPEN READING FRAME 50"/>
    <property type="match status" value="1"/>
</dbReference>
<dbReference type="Pfam" id="PF10180">
    <property type="entry name" value="WKF"/>
    <property type="match status" value="1"/>
</dbReference>
<proteinExistence type="predicted"/>
<feature type="region of interest" description="Disordered" evidence="1">
    <location>
        <begin position="1"/>
        <end position="94"/>
    </location>
</feature>
<feature type="compositionally biased region" description="Polar residues" evidence="1">
    <location>
        <begin position="1"/>
        <end position="11"/>
    </location>
</feature>
<name>A0ABQ6M9Y2_9STRA</name>
<keyword evidence="4" id="KW-1185">Reference proteome</keyword>
<dbReference type="InterPro" id="IPR019327">
    <property type="entry name" value="WKF"/>
</dbReference>
<dbReference type="Proteomes" id="UP001165060">
    <property type="component" value="Unassembled WGS sequence"/>
</dbReference>
<protein>
    <recommendedName>
        <fullName evidence="2">WKF domain-containing protein</fullName>
    </recommendedName>
</protein>
<feature type="compositionally biased region" description="Basic residues" evidence="1">
    <location>
        <begin position="79"/>
        <end position="89"/>
    </location>
</feature>
<accession>A0ABQ6M9Y2</accession>
<feature type="domain" description="WKF" evidence="2">
    <location>
        <begin position="99"/>
        <end position="165"/>
    </location>
</feature>
<sequence>MGSSKNRTGVATTPKKKRVSKHVLVAAARQAEKSADGSGGGGGDSDGGGSDGGEDGQQVVEPASDAAAKALKRKEEKKNNKKPKKKANAHTKPPAEAGNYLVLWKLDKANPGTAGWKFNKNTQSWLLRHMYNDKLVVKATFAALCEYMVGLTGKSREDKRAEAKELCAQYKAWAASDEGKAAEAAAADAEGGGAEDAQFTGANFAELGPKTKRKVYKRARLCYDVLKS</sequence>
<comment type="caution">
    <text evidence="3">The sequence shown here is derived from an EMBL/GenBank/DDBJ whole genome shotgun (WGS) entry which is preliminary data.</text>
</comment>
<gene>
    <name evidence="3" type="ORF">TeGR_g10950</name>
</gene>
<evidence type="ECO:0000313" key="4">
    <source>
        <dbReference type="Proteomes" id="UP001165060"/>
    </source>
</evidence>
<dbReference type="EMBL" id="BRYB01000079">
    <property type="protein sequence ID" value="GMI22304.1"/>
    <property type="molecule type" value="Genomic_DNA"/>
</dbReference>
<feature type="compositionally biased region" description="Gly residues" evidence="1">
    <location>
        <begin position="37"/>
        <end position="51"/>
    </location>
</feature>
<evidence type="ECO:0000256" key="1">
    <source>
        <dbReference type="SAM" id="MobiDB-lite"/>
    </source>
</evidence>
<dbReference type="PANTHER" id="PTHR22306:SF2">
    <property type="entry name" value="CHROMOSOME 7 OPEN READING FRAME 50"/>
    <property type="match status" value="1"/>
</dbReference>
<evidence type="ECO:0000313" key="3">
    <source>
        <dbReference type="EMBL" id="GMI22304.1"/>
    </source>
</evidence>
<reference evidence="3 4" key="1">
    <citation type="journal article" date="2023" name="Commun. Biol.">
        <title>Genome analysis of Parmales, the sister group of diatoms, reveals the evolutionary specialization of diatoms from phago-mixotrophs to photoautotrophs.</title>
        <authorList>
            <person name="Ban H."/>
            <person name="Sato S."/>
            <person name="Yoshikawa S."/>
            <person name="Yamada K."/>
            <person name="Nakamura Y."/>
            <person name="Ichinomiya M."/>
            <person name="Sato N."/>
            <person name="Blanc-Mathieu R."/>
            <person name="Endo H."/>
            <person name="Kuwata A."/>
            <person name="Ogata H."/>
        </authorList>
    </citation>
    <scope>NUCLEOTIDE SEQUENCE [LARGE SCALE GENOMIC DNA]</scope>
</reference>